<evidence type="ECO:0000313" key="2">
    <source>
        <dbReference type="Proteomes" id="UP001497680"/>
    </source>
</evidence>
<evidence type="ECO:0000313" key="1">
    <source>
        <dbReference type="EMBL" id="KAI6083993.1"/>
    </source>
</evidence>
<comment type="caution">
    <text evidence="1">The sequence shown here is derived from an EMBL/GenBank/DDBJ whole genome shotgun (WGS) entry which is preliminary data.</text>
</comment>
<reference evidence="1 2" key="1">
    <citation type="journal article" date="2022" name="New Phytol.">
        <title>Ecological generalism drives hyperdiversity of secondary metabolite gene clusters in xylarialean endophytes.</title>
        <authorList>
            <person name="Franco M.E.E."/>
            <person name="Wisecaver J.H."/>
            <person name="Arnold A.E."/>
            <person name="Ju Y.M."/>
            <person name="Slot J.C."/>
            <person name="Ahrendt S."/>
            <person name="Moore L.P."/>
            <person name="Eastman K.E."/>
            <person name="Scott K."/>
            <person name="Konkel Z."/>
            <person name="Mondo S.J."/>
            <person name="Kuo A."/>
            <person name="Hayes R.D."/>
            <person name="Haridas S."/>
            <person name="Andreopoulos B."/>
            <person name="Riley R."/>
            <person name="LaButti K."/>
            <person name="Pangilinan J."/>
            <person name="Lipzen A."/>
            <person name="Amirebrahimi M."/>
            <person name="Yan J."/>
            <person name="Adam C."/>
            <person name="Keymanesh K."/>
            <person name="Ng V."/>
            <person name="Louie K."/>
            <person name="Northen T."/>
            <person name="Drula E."/>
            <person name="Henrissat B."/>
            <person name="Hsieh H.M."/>
            <person name="Youens-Clark K."/>
            <person name="Lutzoni F."/>
            <person name="Miadlikowska J."/>
            <person name="Eastwood D.C."/>
            <person name="Hamelin R.C."/>
            <person name="Grigoriev I.V."/>
            <person name="U'Ren J.M."/>
        </authorList>
    </citation>
    <scope>NUCLEOTIDE SEQUENCE [LARGE SCALE GENOMIC DNA]</scope>
    <source>
        <strain evidence="1 2">ER1909</strain>
    </source>
</reference>
<dbReference type="EMBL" id="MU394343">
    <property type="protein sequence ID" value="KAI6083993.1"/>
    <property type="molecule type" value="Genomic_DNA"/>
</dbReference>
<protein>
    <submittedName>
        <fullName evidence="1">Uncharacterized protein</fullName>
    </submittedName>
</protein>
<keyword evidence="2" id="KW-1185">Reference proteome</keyword>
<name>A0ACC0CUM2_9PEZI</name>
<accession>A0ACC0CUM2</accession>
<dbReference type="Proteomes" id="UP001497680">
    <property type="component" value="Unassembled WGS sequence"/>
</dbReference>
<organism evidence="1 2">
    <name type="scientific">Hypoxylon rubiginosum</name>
    <dbReference type="NCBI Taxonomy" id="110542"/>
    <lineage>
        <taxon>Eukaryota</taxon>
        <taxon>Fungi</taxon>
        <taxon>Dikarya</taxon>
        <taxon>Ascomycota</taxon>
        <taxon>Pezizomycotina</taxon>
        <taxon>Sordariomycetes</taxon>
        <taxon>Xylariomycetidae</taxon>
        <taxon>Xylariales</taxon>
        <taxon>Hypoxylaceae</taxon>
        <taxon>Hypoxylon</taxon>
    </lineage>
</organism>
<gene>
    <name evidence="1" type="ORF">F4821DRAFT_262319</name>
</gene>
<sequence>MENYSTLEVRYDQSGDPYSVYEPGKEPPEPVPSTYSGPTPVDGAVLSSVSQSKIEQRRVWGMRPRLFYLVVIVIILILAGAIAGGVAGGLASRPHDQDADSRNGDSTSSNTTDTGQNRIFVNSSIAASSLVDGGGNTIRSVFFQDSYGAIILRQWNSQTPTWKTRNLTSSLIIDTSHSDIRTYLGTPLAAASLEFEAGYKFETWVWFFTPDNGIQLVGSTDSTFTEMKISTDNLPLSVYPGSDSRLAVAWQGCSSDCHGDWLLAYQNQNGQIGIANASSTWHLQTTLDGANSMGAHVAMVSQQHGGGLTNLSLLVEDSSPGSLSNIQSYSVSGGGEWQTNGQISNGLPPESSISQLVGTTLFNYTQQYFLTLLDSGTVNGFILSGTEIVDTYESIKFASGPSVNFSSIATTLDATFYGISNDTILEYQIDSSDPSVFNYVGVVYP</sequence>
<proteinExistence type="predicted"/>